<name>A0ABT0BB58_9SPHN</name>
<evidence type="ECO:0000259" key="11">
    <source>
        <dbReference type="Pfam" id="PF08245"/>
    </source>
</evidence>
<evidence type="ECO:0000256" key="7">
    <source>
        <dbReference type="ARBA" id="ARBA00023306"/>
    </source>
</evidence>
<dbReference type="SUPFAM" id="SSF53244">
    <property type="entry name" value="MurD-like peptide ligases, peptide-binding domain"/>
    <property type="match status" value="1"/>
</dbReference>
<keyword evidence="3" id="KW-0547">Nucleotide-binding</keyword>
<keyword evidence="4" id="KW-0067">ATP-binding</keyword>
<dbReference type="Gene3D" id="3.40.1190.10">
    <property type="entry name" value="Mur-like, catalytic domain"/>
    <property type="match status" value="1"/>
</dbReference>
<dbReference type="EMBL" id="JALHLF010000010">
    <property type="protein sequence ID" value="MCJ2182056.1"/>
    <property type="molecule type" value="Genomic_DNA"/>
</dbReference>
<evidence type="ECO:0000256" key="4">
    <source>
        <dbReference type="ARBA" id="ARBA00022840"/>
    </source>
</evidence>
<organism evidence="12 13">
    <name type="scientific">Novosphingobium organovorum</name>
    <dbReference type="NCBI Taxonomy" id="2930092"/>
    <lineage>
        <taxon>Bacteria</taxon>
        <taxon>Pseudomonadati</taxon>
        <taxon>Pseudomonadota</taxon>
        <taxon>Alphaproteobacteria</taxon>
        <taxon>Sphingomonadales</taxon>
        <taxon>Sphingomonadaceae</taxon>
        <taxon>Novosphingobium</taxon>
    </lineage>
</organism>
<dbReference type="GO" id="GO:0016874">
    <property type="term" value="F:ligase activity"/>
    <property type="evidence" value="ECO:0007669"/>
    <property type="project" value="UniProtKB-KW"/>
</dbReference>
<feature type="domain" description="Mur ligase N-terminal catalytic" evidence="9">
    <location>
        <begin position="29"/>
        <end position="128"/>
    </location>
</feature>
<keyword evidence="6" id="KW-0573">Peptidoglycan synthesis</keyword>
<dbReference type="Gene3D" id="3.90.190.20">
    <property type="entry name" value="Mur ligase, C-terminal domain"/>
    <property type="match status" value="1"/>
</dbReference>
<evidence type="ECO:0000256" key="8">
    <source>
        <dbReference type="ARBA" id="ARBA00023316"/>
    </source>
</evidence>
<dbReference type="RefSeq" id="WP_244017580.1">
    <property type="nucleotide sequence ID" value="NZ_JALHLF010000010.1"/>
</dbReference>
<keyword evidence="8" id="KW-0961">Cell wall biogenesis/degradation</keyword>
<evidence type="ECO:0000256" key="1">
    <source>
        <dbReference type="ARBA" id="ARBA00022598"/>
    </source>
</evidence>
<dbReference type="InterPro" id="IPR000713">
    <property type="entry name" value="Mur_ligase_N"/>
</dbReference>
<keyword evidence="5" id="KW-0133">Cell shape</keyword>
<keyword evidence="1 12" id="KW-0436">Ligase</keyword>
<evidence type="ECO:0000256" key="5">
    <source>
        <dbReference type="ARBA" id="ARBA00022960"/>
    </source>
</evidence>
<dbReference type="Gene3D" id="3.40.50.720">
    <property type="entry name" value="NAD(P)-binding Rossmann-like Domain"/>
    <property type="match status" value="1"/>
</dbReference>
<dbReference type="Pfam" id="PF08245">
    <property type="entry name" value="Mur_ligase_M"/>
    <property type="match status" value="1"/>
</dbReference>
<dbReference type="PANTHER" id="PTHR43445:SF3">
    <property type="entry name" value="UDP-N-ACETYLMURAMATE--L-ALANINE LIGASE"/>
    <property type="match status" value="1"/>
</dbReference>
<evidence type="ECO:0000313" key="13">
    <source>
        <dbReference type="Proteomes" id="UP001162881"/>
    </source>
</evidence>
<accession>A0ABT0BB58</accession>
<dbReference type="Proteomes" id="UP001162881">
    <property type="component" value="Unassembled WGS sequence"/>
</dbReference>
<evidence type="ECO:0000259" key="9">
    <source>
        <dbReference type="Pfam" id="PF01225"/>
    </source>
</evidence>
<dbReference type="Pfam" id="PF01225">
    <property type="entry name" value="Mur_ligase"/>
    <property type="match status" value="1"/>
</dbReference>
<dbReference type="InterPro" id="IPR013221">
    <property type="entry name" value="Mur_ligase_cen"/>
</dbReference>
<keyword evidence="2" id="KW-0132">Cell division</keyword>
<keyword evidence="7" id="KW-0131">Cell cycle</keyword>
<evidence type="ECO:0000256" key="6">
    <source>
        <dbReference type="ARBA" id="ARBA00022984"/>
    </source>
</evidence>
<reference evidence="12" key="1">
    <citation type="submission" date="2022-03" db="EMBL/GenBank/DDBJ databases">
        <title>Identification of a novel bacterium isolated from mangrove sediments.</title>
        <authorList>
            <person name="Pan X."/>
        </authorList>
    </citation>
    <scope>NUCLEOTIDE SEQUENCE</scope>
    <source>
        <strain evidence="12">B1949</strain>
    </source>
</reference>
<comment type="caution">
    <text evidence="12">The sequence shown here is derived from an EMBL/GenBank/DDBJ whole genome shotgun (WGS) entry which is preliminary data.</text>
</comment>
<proteinExistence type="predicted"/>
<dbReference type="InterPro" id="IPR036615">
    <property type="entry name" value="Mur_ligase_C_dom_sf"/>
</dbReference>
<sequence length="485" mass="50864">MTEISPAATPAPAPTLLNPADLAARPWFFCGIGGSGMLPLALILKGHGARIAGSDRGRDQGRTPEKFAWLESLGFTLYPQDGSGITSPEQTLVASAAVEDTVPEVVRATELGCARMSRAQLLAALFNAAPEGIAVGGTSGKSTVTGMIGWIMHEAGRDPTIMNGAVMKNFVAKDAPFASARVGAGDSFVSEVDESDGSIALYRPSVAALLNVSLDHKSLEELRQLFGDFLARAEVAAINLDDAESAGLAHRARAAITFGVTNPHVRLRAEDIVQGPTSLTATVRDRLEGRAHDLTLQVPGRHNLYNALAAIATTHAAGVPVAEAVAALAGFQGLARRFDIVGTSPGGITVIDDFGHNPDKVAATLSTLKAHPGRIIAFFQPHGYGPLRQMGRELAQVIARKLTAHDVAILCDPVYFGGTVDRSQGSERIVALIGEAGGKAEYHAERAACADRIVELAQPGDRIVVMGARDDTLTVFAKDLLARLA</sequence>
<evidence type="ECO:0000259" key="10">
    <source>
        <dbReference type="Pfam" id="PF02875"/>
    </source>
</evidence>
<dbReference type="Pfam" id="PF02875">
    <property type="entry name" value="Mur_ligase_C"/>
    <property type="match status" value="1"/>
</dbReference>
<dbReference type="PANTHER" id="PTHR43445">
    <property type="entry name" value="UDP-N-ACETYLMURAMATE--L-ALANINE LIGASE-RELATED"/>
    <property type="match status" value="1"/>
</dbReference>
<gene>
    <name evidence="12" type="ORF">MTR62_04965</name>
</gene>
<keyword evidence="13" id="KW-1185">Reference proteome</keyword>
<dbReference type="SUPFAM" id="SSF51984">
    <property type="entry name" value="MurCD N-terminal domain"/>
    <property type="match status" value="1"/>
</dbReference>
<dbReference type="SUPFAM" id="SSF53623">
    <property type="entry name" value="MurD-like peptide ligases, catalytic domain"/>
    <property type="match status" value="1"/>
</dbReference>
<feature type="domain" description="Mur ligase C-terminal" evidence="10">
    <location>
        <begin position="336"/>
        <end position="469"/>
    </location>
</feature>
<evidence type="ECO:0000256" key="3">
    <source>
        <dbReference type="ARBA" id="ARBA00022741"/>
    </source>
</evidence>
<evidence type="ECO:0000313" key="12">
    <source>
        <dbReference type="EMBL" id="MCJ2182056.1"/>
    </source>
</evidence>
<dbReference type="InterPro" id="IPR050061">
    <property type="entry name" value="MurCDEF_pg_biosynth"/>
</dbReference>
<evidence type="ECO:0000256" key="2">
    <source>
        <dbReference type="ARBA" id="ARBA00022618"/>
    </source>
</evidence>
<protein>
    <submittedName>
        <fullName evidence="12">Mur ligase family protein</fullName>
    </submittedName>
</protein>
<dbReference type="InterPro" id="IPR004101">
    <property type="entry name" value="Mur_ligase_C"/>
</dbReference>
<dbReference type="InterPro" id="IPR036565">
    <property type="entry name" value="Mur-like_cat_sf"/>
</dbReference>
<feature type="domain" description="Mur ligase central" evidence="11">
    <location>
        <begin position="135"/>
        <end position="313"/>
    </location>
</feature>